<accession>A0A9Q7ZR48</accession>
<evidence type="ECO:0000256" key="2">
    <source>
        <dbReference type="ARBA" id="ARBA00008072"/>
    </source>
</evidence>
<dbReference type="SMART" id="SM00829">
    <property type="entry name" value="PKS_ER"/>
    <property type="match status" value="1"/>
</dbReference>
<protein>
    <submittedName>
        <fullName evidence="8">Zinc-binding dehydrogenase</fullName>
        <ecNumber evidence="8">1.1.1.1</ecNumber>
    </submittedName>
</protein>
<dbReference type="GO" id="GO:0008106">
    <property type="term" value="F:alcohol dehydrogenase (NADP+) activity"/>
    <property type="evidence" value="ECO:0007669"/>
    <property type="project" value="UniProtKB-ARBA"/>
</dbReference>
<dbReference type="RefSeq" id="WP_115602092.1">
    <property type="nucleotide sequence ID" value="NZ_UIGT01000001.1"/>
</dbReference>
<keyword evidence="3 6" id="KW-0479">Metal-binding</keyword>
<evidence type="ECO:0000256" key="4">
    <source>
        <dbReference type="ARBA" id="ARBA00022833"/>
    </source>
</evidence>
<comment type="similarity">
    <text evidence="2 6">Belongs to the zinc-containing alcohol dehydrogenase family.</text>
</comment>
<proteinExistence type="inferred from homology"/>
<evidence type="ECO:0000256" key="1">
    <source>
        <dbReference type="ARBA" id="ARBA00001947"/>
    </source>
</evidence>
<evidence type="ECO:0000313" key="9">
    <source>
        <dbReference type="Proteomes" id="UP000255286"/>
    </source>
</evidence>
<dbReference type="SUPFAM" id="SSF50129">
    <property type="entry name" value="GroES-like"/>
    <property type="match status" value="1"/>
</dbReference>
<dbReference type="GO" id="GO:0004022">
    <property type="term" value="F:alcohol dehydrogenase (NAD+) activity"/>
    <property type="evidence" value="ECO:0007669"/>
    <property type="project" value="UniProtKB-EC"/>
</dbReference>
<dbReference type="EC" id="1.1.1.1" evidence="8"/>
<dbReference type="Gene3D" id="3.40.50.720">
    <property type="entry name" value="NAD(P)-binding Rossmann-like Domain"/>
    <property type="match status" value="1"/>
</dbReference>
<dbReference type="SUPFAM" id="SSF51735">
    <property type="entry name" value="NAD(P)-binding Rossmann-fold domains"/>
    <property type="match status" value="1"/>
</dbReference>
<dbReference type="InterPro" id="IPR013154">
    <property type="entry name" value="ADH-like_N"/>
</dbReference>
<dbReference type="FunFam" id="3.40.50.720:FF:000022">
    <property type="entry name" value="Cinnamyl alcohol dehydrogenase"/>
    <property type="match status" value="1"/>
</dbReference>
<evidence type="ECO:0000256" key="3">
    <source>
        <dbReference type="ARBA" id="ARBA00022723"/>
    </source>
</evidence>
<dbReference type="InterPro" id="IPR011032">
    <property type="entry name" value="GroES-like_sf"/>
</dbReference>
<evidence type="ECO:0000256" key="5">
    <source>
        <dbReference type="ARBA" id="ARBA00023002"/>
    </source>
</evidence>
<dbReference type="PROSITE" id="PS00059">
    <property type="entry name" value="ADH_ZINC"/>
    <property type="match status" value="1"/>
</dbReference>
<dbReference type="InterPro" id="IPR020843">
    <property type="entry name" value="ER"/>
</dbReference>
<dbReference type="AlphaFoldDB" id="A0A9Q7ZR48"/>
<dbReference type="InterPro" id="IPR002328">
    <property type="entry name" value="ADH_Zn_CS"/>
</dbReference>
<evidence type="ECO:0000256" key="6">
    <source>
        <dbReference type="RuleBase" id="RU361277"/>
    </source>
</evidence>
<dbReference type="PANTHER" id="PTHR42940:SF7">
    <property type="entry name" value="ALCOHOL DEHYDROGENASE-LIKE N-TERMINAL DOMAIN-CONTAINING PROTEIN"/>
    <property type="match status" value="1"/>
</dbReference>
<dbReference type="PANTHER" id="PTHR42940">
    <property type="entry name" value="ALCOHOL DEHYDROGENASE 1-RELATED"/>
    <property type="match status" value="1"/>
</dbReference>
<keyword evidence="5 8" id="KW-0560">Oxidoreductase</keyword>
<dbReference type="GO" id="GO:0008270">
    <property type="term" value="F:zinc ion binding"/>
    <property type="evidence" value="ECO:0007669"/>
    <property type="project" value="InterPro"/>
</dbReference>
<dbReference type="Pfam" id="PF08240">
    <property type="entry name" value="ADH_N"/>
    <property type="match status" value="1"/>
</dbReference>
<sequence>MNKKYRAMQIVAPGVLEMTKRPIRAPGPDEVLIKIEACGVCGADLRDAERAPQEGQPGRIPGHEIVGFIARKGNRVSDIWQCGQRVGVGRLGGYCQHCKPCRRGLFHLCENQLTPGLSCDGGYAEYVVMRHTALIAIPSALSSVHAAPILCAGTATFNALRNSGARAGDRVAVLGVGGLGHMAVQYARKMCFEVTVIARDSEKERAAFKLGAHHYINTLEENASERLKNDGGVDFIVATAPASETVSALLSALSPQGKTILLGTGQKPLQVSPGMMIGAERTLTGSFVGTPAQTERALQFSHLFQTLPITEMLPFERANEALNRLKQGLARYRIVLTMNQDN</sequence>
<organism evidence="8 9">
    <name type="scientific">Citrobacter youngae</name>
    <dbReference type="NCBI Taxonomy" id="133448"/>
    <lineage>
        <taxon>Bacteria</taxon>
        <taxon>Pseudomonadati</taxon>
        <taxon>Pseudomonadota</taxon>
        <taxon>Gammaproteobacteria</taxon>
        <taxon>Enterobacterales</taxon>
        <taxon>Enterobacteriaceae</taxon>
        <taxon>Citrobacter</taxon>
        <taxon>Citrobacter freundii complex</taxon>
    </lineage>
</organism>
<comment type="caution">
    <text evidence="8">The sequence shown here is derived from an EMBL/GenBank/DDBJ whole genome shotgun (WGS) entry which is preliminary data.</text>
</comment>
<feature type="domain" description="Enoyl reductase (ER)" evidence="7">
    <location>
        <begin position="14"/>
        <end position="336"/>
    </location>
</feature>
<gene>
    <name evidence="8" type="ORF">NCTC8782_04063</name>
</gene>
<reference evidence="8 9" key="1">
    <citation type="submission" date="2018-06" db="EMBL/GenBank/DDBJ databases">
        <authorList>
            <consortium name="Pathogen Informatics"/>
            <person name="Doyle S."/>
        </authorList>
    </citation>
    <scope>NUCLEOTIDE SEQUENCE [LARGE SCALE GENOMIC DNA]</scope>
    <source>
        <strain evidence="8 9">NCTC8782</strain>
    </source>
</reference>
<keyword evidence="4 6" id="KW-0862">Zinc</keyword>
<dbReference type="InterPro" id="IPR036291">
    <property type="entry name" value="NAD(P)-bd_dom_sf"/>
</dbReference>
<dbReference type="Pfam" id="PF00107">
    <property type="entry name" value="ADH_zinc_N"/>
    <property type="match status" value="1"/>
</dbReference>
<name>A0A9Q7ZR48_9ENTR</name>
<comment type="cofactor">
    <cofactor evidence="1 6">
        <name>Zn(2+)</name>
        <dbReference type="ChEBI" id="CHEBI:29105"/>
    </cofactor>
</comment>
<dbReference type="InterPro" id="IPR013149">
    <property type="entry name" value="ADH-like_C"/>
</dbReference>
<dbReference type="Gene3D" id="3.90.180.10">
    <property type="entry name" value="Medium-chain alcohol dehydrogenases, catalytic domain"/>
    <property type="match status" value="1"/>
</dbReference>
<dbReference type="Proteomes" id="UP000255286">
    <property type="component" value="Unassembled WGS sequence"/>
</dbReference>
<dbReference type="GO" id="GO:0005737">
    <property type="term" value="C:cytoplasm"/>
    <property type="evidence" value="ECO:0007669"/>
    <property type="project" value="TreeGrafter"/>
</dbReference>
<evidence type="ECO:0000313" key="8">
    <source>
        <dbReference type="EMBL" id="SUX81437.1"/>
    </source>
</evidence>
<evidence type="ECO:0000259" key="7">
    <source>
        <dbReference type="SMART" id="SM00829"/>
    </source>
</evidence>
<dbReference type="EMBL" id="UIGT01000001">
    <property type="protein sequence ID" value="SUX81437.1"/>
    <property type="molecule type" value="Genomic_DNA"/>
</dbReference>